<name>A0A2T6ZAA7_TUBBO</name>
<reference evidence="2 3" key="1">
    <citation type="submission" date="2017-04" db="EMBL/GenBank/DDBJ databases">
        <title>Draft genome sequence of Tuber borchii Vittad., a whitish edible truffle.</title>
        <authorList>
            <consortium name="DOE Joint Genome Institute"/>
            <person name="Murat C."/>
            <person name="Kuo A."/>
            <person name="Barry K.W."/>
            <person name="Clum A."/>
            <person name="Dockter R.B."/>
            <person name="Fauchery L."/>
            <person name="Iotti M."/>
            <person name="Kohler A."/>
            <person name="Labutti K."/>
            <person name="Lindquist E.A."/>
            <person name="Lipzen A."/>
            <person name="Ohm R.A."/>
            <person name="Wang M."/>
            <person name="Grigoriev I.V."/>
            <person name="Zambonelli A."/>
            <person name="Martin F.M."/>
        </authorList>
    </citation>
    <scope>NUCLEOTIDE SEQUENCE [LARGE SCALE GENOMIC DNA]</scope>
    <source>
        <strain evidence="2 3">Tbo3840</strain>
    </source>
</reference>
<dbReference type="EMBL" id="NESQ01000537">
    <property type="protein sequence ID" value="PUU72431.1"/>
    <property type="molecule type" value="Genomic_DNA"/>
</dbReference>
<feature type="region of interest" description="Disordered" evidence="1">
    <location>
        <begin position="1"/>
        <end position="33"/>
    </location>
</feature>
<evidence type="ECO:0000313" key="2">
    <source>
        <dbReference type="EMBL" id="PUU72431.1"/>
    </source>
</evidence>
<feature type="region of interest" description="Disordered" evidence="1">
    <location>
        <begin position="75"/>
        <end position="97"/>
    </location>
</feature>
<evidence type="ECO:0000313" key="3">
    <source>
        <dbReference type="Proteomes" id="UP000244722"/>
    </source>
</evidence>
<evidence type="ECO:0000256" key="1">
    <source>
        <dbReference type="SAM" id="MobiDB-lite"/>
    </source>
</evidence>
<feature type="compositionally biased region" description="Polar residues" evidence="1">
    <location>
        <begin position="1"/>
        <end position="16"/>
    </location>
</feature>
<proteinExistence type="predicted"/>
<protein>
    <submittedName>
        <fullName evidence="2">Uncharacterized protein</fullName>
    </submittedName>
</protein>
<accession>A0A2T6ZAA7</accession>
<dbReference type="Proteomes" id="UP000244722">
    <property type="component" value="Unassembled WGS sequence"/>
</dbReference>
<keyword evidence="3" id="KW-1185">Reference proteome</keyword>
<sequence length="161" mass="17057">MSSKIPASQPASQPATEVSRERGESIIPVRLRTSHRLDTNSSYSSVCCRLSSPNQDSFSGPGGFNSHLLVGCSSDGEIGESGEGGGRRGGVSQSFSSMLSAPSGELEKIGRRVRGLALKMEERAEMRLLRSAVASGTGSGRGAIRSVKIDWLFVIDRVLCI</sequence>
<organism evidence="2 3">
    <name type="scientific">Tuber borchii</name>
    <name type="common">White truffle</name>
    <dbReference type="NCBI Taxonomy" id="42251"/>
    <lineage>
        <taxon>Eukaryota</taxon>
        <taxon>Fungi</taxon>
        <taxon>Dikarya</taxon>
        <taxon>Ascomycota</taxon>
        <taxon>Pezizomycotina</taxon>
        <taxon>Pezizomycetes</taxon>
        <taxon>Pezizales</taxon>
        <taxon>Tuberaceae</taxon>
        <taxon>Tuber</taxon>
    </lineage>
</organism>
<comment type="caution">
    <text evidence="2">The sequence shown here is derived from an EMBL/GenBank/DDBJ whole genome shotgun (WGS) entry which is preliminary data.</text>
</comment>
<feature type="compositionally biased region" description="Gly residues" evidence="1">
    <location>
        <begin position="79"/>
        <end position="89"/>
    </location>
</feature>
<gene>
    <name evidence="2" type="ORF">B9Z19DRAFT_677727</name>
</gene>
<dbReference type="AlphaFoldDB" id="A0A2T6ZAA7"/>